<dbReference type="Proteomes" id="UP000007575">
    <property type="component" value="Chromosome"/>
</dbReference>
<proteinExistence type="predicted"/>
<dbReference type="HOGENOM" id="CLU_1076554_0_0_0"/>
<dbReference type="PATRIC" id="fig|745776.4.peg.45"/>
<dbReference type="KEGG" id="dgo:DGo_CA0043"/>
<keyword evidence="2" id="KW-1185">Reference proteome</keyword>
<dbReference type="Gene3D" id="2.50.20.10">
    <property type="entry name" value="Lipoprotein localisation LolA/LolB/LppX"/>
    <property type="match status" value="1"/>
</dbReference>
<evidence type="ECO:0000313" key="2">
    <source>
        <dbReference type="Proteomes" id="UP000007575"/>
    </source>
</evidence>
<organism evidence="1 2">
    <name type="scientific">Deinococcus gobiensis (strain DSM 21396 / JCM 16679 / CGMCC 1.7299 / I-0)</name>
    <dbReference type="NCBI Taxonomy" id="745776"/>
    <lineage>
        <taxon>Bacteria</taxon>
        <taxon>Thermotogati</taxon>
        <taxon>Deinococcota</taxon>
        <taxon>Deinococci</taxon>
        <taxon>Deinococcales</taxon>
        <taxon>Deinococcaceae</taxon>
        <taxon>Deinococcus</taxon>
    </lineage>
</organism>
<accession>H8GS75</accession>
<evidence type="ECO:0000313" key="1">
    <source>
        <dbReference type="EMBL" id="AFD23970.1"/>
    </source>
</evidence>
<dbReference type="EMBL" id="CP002191">
    <property type="protein sequence ID" value="AFD23970.1"/>
    <property type="molecule type" value="Genomic_DNA"/>
</dbReference>
<dbReference type="STRING" id="745776.DGo_CA0043"/>
<protein>
    <submittedName>
        <fullName evidence="1">Uncharacterized protein</fullName>
    </submittedName>
</protein>
<name>H8GS75_DEIGI</name>
<reference evidence="1 2" key="1">
    <citation type="journal article" date="2012" name="PLoS ONE">
        <title>Genome sequence and transcriptome analysis of the radioresistant bacterium Deinococcus gobiensis: insights into the extreme environmental adaptations.</title>
        <authorList>
            <person name="Yuan M."/>
            <person name="Chen M."/>
            <person name="Zhang W."/>
            <person name="Lu W."/>
            <person name="Wang J."/>
            <person name="Yang M."/>
            <person name="Zhao P."/>
            <person name="Tang R."/>
            <person name="Li X."/>
            <person name="Hao Y."/>
            <person name="Zhou Z."/>
            <person name="Zhan Y."/>
            <person name="Yu H."/>
            <person name="Teng C."/>
            <person name="Yan Y."/>
            <person name="Ping S."/>
            <person name="Wang Y."/>
            <person name="Lin M."/>
        </authorList>
    </citation>
    <scope>NUCLEOTIDE SEQUENCE [LARGE SCALE GENOMIC DNA]</scope>
    <source>
        <strain evidence="1 2">I-0</strain>
    </source>
</reference>
<gene>
    <name evidence="1" type="ordered locus">DGo_CA0043</name>
</gene>
<sequence>MDITVNFPPRAQPTRTAAQLPTVPLRPGLLTRNFAVTRVGGEAVAGRPVARFDLVPKTGPAARWSLWVDLAWNIPLAYEERDADGGLSRRAAFRTVEAAPRRVSRPAPGAAPAGLRAAVLSALPGLRLPPGFVPVAAQARAQGGAEVTLSDGVNVLALVTAARAVAPAPGVASRRLGTRAVWLVGNLPQSALAAALAGVRGVDEAALGTFLPLAASNP</sequence>
<dbReference type="AlphaFoldDB" id="H8GS75"/>